<keyword evidence="3" id="KW-1185">Reference proteome</keyword>
<dbReference type="Gramene" id="EME31172">
    <property type="protein sequence ID" value="EME31172"/>
    <property type="gene ID" value="Gasu_16650"/>
</dbReference>
<dbReference type="OrthoDB" id="10335649at2759"/>
<dbReference type="AlphaFoldDB" id="M2XLV4"/>
<accession>M2XLV4</accession>
<protein>
    <submittedName>
        <fullName evidence="2">Uncharacterized protein</fullName>
    </submittedName>
</protein>
<dbReference type="EMBL" id="KB454494">
    <property type="protein sequence ID" value="EME31172.1"/>
    <property type="molecule type" value="Genomic_DNA"/>
</dbReference>
<feature type="compositionally biased region" description="Low complexity" evidence="1">
    <location>
        <begin position="303"/>
        <end position="315"/>
    </location>
</feature>
<dbReference type="KEGG" id="gsl:Gasu_16650"/>
<dbReference type="GeneID" id="17089842"/>
<feature type="region of interest" description="Disordered" evidence="1">
    <location>
        <begin position="302"/>
        <end position="330"/>
    </location>
</feature>
<proteinExistence type="predicted"/>
<dbReference type="RefSeq" id="XP_005707692.1">
    <property type="nucleotide sequence ID" value="XM_005707635.1"/>
</dbReference>
<evidence type="ECO:0000256" key="1">
    <source>
        <dbReference type="SAM" id="MobiDB-lite"/>
    </source>
</evidence>
<evidence type="ECO:0000313" key="3">
    <source>
        <dbReference type="Proteomes" id="UP000030680"/>
    </source>
</evidence>
<gene>
    <name evidence="2" type="ORF">Gasu_16650</name>
</gene>
<sequence>MELLSNETVREWLMCRSEPTLSSSIVETAFPLRAYLQFDSFSVTSDFLVKPLGVVNGILLGYVLGDPYSFALSQNWGPMVHPASRRFVLNLETQEFLEFHWYLHNNTLLANWMKFPTGKHRLRYFVLYEAPPPGKIPYKLLSSVELVLQRTESGKQQPLSASDDLFTLLPPVEQSLQSIPSALEFATLLLGTFSGTFRWTQYNPENLTVTEDELYAYSVTVCTRTHAEDLRFRELRRLCYPSLQMDKAVLDPYDKKRCLDSNENTVNSPLLCNSFQAKPTHVTSFVNGNVVPSFNSVISTDLNSSGNGQSSPSASENCQPRRPLLSTESVSDEYRSTYKRGRSVMENSGLLWTHSWNFAPQEYFESYSSNTSSTDNFYSEDKGDMESFEAYDGCDCFYGNDFFDVVKGQVSEYLHDSSNWTEFSSISSVASDFYMRRTLSGINLSEYLSSENEILTNVELPSFGSAWDSAVDSLPHDTENDIATVFLTDGDWNFASEA</sequence>
<name>M2XLV4_GALSU</name>
<evidence type="ECO:0000313" key="2">
    <source>
        <dbReference type="EMBL" id="EME31172.1"/>
    </source>
</evidence>
<reference evidence="3" key="1">
    <citation type="journal article" date="2013" name="Science">
        <title>Gene transfer from bacteria and archaea facilitated evolution of an extremophilic eukaryote.</title>
        <authorList>
            <person name="Schonknecht G."/>
            <person name="Chen W.H."/>
            <person name="Ternes C.M."/>
            <person name="Barbier G.G."/>
            <person name="Shrestha R.P."/>
            <person name="Stanke M."/>
            <person name="Brautigam A."/>
            <person name="Baker B.J."/>
            <person name="Banfield J.F."/>
            <person name="Garavito R.M."/>
            <person name="Carr K."/>
            <person name="Wilkerson C."/>
            <person name="Rensing S.A."/>
            <person name="Gagneul D."/>
            <person name="Dickenson N.E."/>
            <person name="Oesterhelt C."/>
            <person name="Lercher M.J."/>
            <person name="Weber A.P."/>
        </authorList>
    </citation>
    <scope>NUCLEOTIDE SEQUENCE [LARGE SCALE GENOMIC DNA]</scope>
    <source>
        <strain evidence="3">074W</strain>
    </source>
</reference>
<organism evidence="2 3">
    <name type="scientific">Galdieria sulphuraria</name>
    <name type="common">Red alga</name>
    <dbReference type="NCBI Taxonomy" id="130081"/>
    <lineage>
        <taxon>Eukaryota</taxon>
        <taxon>Rhodophyta</taxon>
        <taxon>Bangiophyceae</taxon>
        <taxon>Galdieriales</taxon>
        <taxon>Galdieriaceae</taxon>
        <taxon>Galdieria</taxon>
    </lineage>
</organism>
<dbReference type="Proteomes" id="UP000030680">
    <property type="component" value="Unassembled WGS sequence"/>
</dbReference>